<organism evidence="6 7">
    <name type="scientific">Nocardioides agri</name>
    <dbReference type="NCBI Taxonomy" id="2682843"/>
    <lineage>
        <taxon>Bacteria</taxon>
        <taxon>Bacillati</taxon>
        <taxon>Actinomycetota</taxon>
        <taxon>Actinomycetes</taxon>
        <taxon>Propionibacteriales</taxon>
        <taxon>Nocardioidaceae</taxon>
        <taxon>Nocardioides</taxon>
    </lineage>
</organism>
<evidence type="ECO:0000313" key="7">
    <source>
        <dbReference type="Proteomes" id="UP000473525"/>
    </source>
</evidence>
<protein>
    <submittedName>
        <fullName evidence="6">Amino acid permease</fullName>
    </submittedName>
</protein>
<proteinExistence type="predicted"/>
<reference evidence="6 7" key="1">
    <citation type="submission" date="2019-12" db="EMBL/GenBank/DDBJ databases">
        <authorList>
            <person name="Huq M.A."/>
        </authorList>
    </citation>
    <scope>NUCLEOTIDE SEQUENCE [LARGE SCALE GENOMIC DNA]</scope>
    <source>
        <strain evidence="6 7">MAH-18</strain>
    </source>
</reference>
<evidence type="ECO:0000256" key="3">
    <source>
        <dbReference type="ARBA" id="ARBA00022989"/>
    </source>
</evidence>
<keyword evidence="7" id="KW-1185">Reference proteome</keyword>
<feature type="transmembrane region" description="Helical" evidence="5">
    <location>
        <begin position="446"/>
        <end position="465"/>
    </location>
</feature>
<dbReference type="EMBL" id="WSEK01000004">
    <property type="protein sequence ID" value="MVQ49608.1"/>
    <property type="molecule type" value="Genomic_DNA"/>
</dbReference>
<dbReference type="Proteomes" id="UP000473525">
    <property type="component" value="Unassembled WGS sequence"/>
</dbReference>
<keyword evidence="2 5" id="KW-0812">Transmembrane</keyword>
<feature type="transmembrane region" description="Helical" evidence="5">
    <location>
        <begin position="193"/>
        <end position="213"/>
    </location>
</feature>
<comment type="caution">
    <text evidence="6">The sequence shown here is derived from an EMBL/GenBank/DDBJ whole genome shotgun (WGS) entry which is preliminary data.</text>
</comment>
<dbReference type="GO" id="GO:0016020">
    <property type="term" value="C:membrane"/>
    <property type="evidence" value="ECO:0007669"/>
    <property type="project" value="UniProtKB-SubCell"/>
</dbReference>
<feature type="transmembrane region" description="Helical" evidence="5">
    <location>
        <begin position="161"/>
        <end position="181"/>
    </location>
</feature>
<dbReference type="InterPro" id="IPR002293">
    <property type="entry name" value="AA/rel_permease1"/>
</dbReference>
<dbReference type="Pfam" id="PF13520">
    <property type="entry name" value="AA_permease_2"/>
    <property type="match status" value="1"/>
</dbReference>
<evidence type="ECO:0000256" key="5">
    <source>
        <dbReference type="SAM" id="Phobius"/>
    </source>
</evidence>
<feature type="transmembrane region" description="Helical" evidence="5">
    <location>
        <begin position="65"/>
        <end position="85"/>
    </location>
</feature>
<keyword evidence="4 5" id="KW-0472">Membrane</keyword>
<feature type="transmembrane region" description="Helical" evidence="5">
    <location>
        <begin position="106"/>
        <end position="130"/>
    </location>
</feature>
<dbReference type="AlphaFoldDB" id="A0A6L6XRI1"/>
<comment type="subcellular location">
    <subcellularLocation>
        <location evidence="1">Membrane</location>
        <topology evidence="1">Multi-pass membrane protein</topology>
    </subcellularLocation>
</comment>
<keyword evidence="3 5" id="KW-1133">Transmembrane helix</keyword>
<dbReference type="PANTHER" id="PTHR43243:SF24">
    <property type="entry name" value="CATIONIC AMINO ACID TRANSPORT INTEGRAL MEMBRANE PROTEIN ROCE-RELATED"/>
    <property type="match status" value="1"/>
</dbReference>
<dbReference type="GO" id="GO:0015171">
    <property type="term" value="F:amino acid transmembrane transporter activity"/>
    <property type="evidence" value="ECO:0007669"/>
    <property type="project" value="TreeGrafter"/>
</dbReference>
<evidence type="ECO:0000256" key="4">
    <source>
        <dbReference type="ARBA" id="ARBA00023136"/>
    </source>
</evidence>
<dbReference type="Gene3D" id="1.20.1740.10">
    <property type="entry name" value="Amino acid/polyamine transporter I"/>
    <property type="match status" value="1"/>
</dbReference>
<gene>
    <name evidence="6" type="ORF">GON03_10485</name>
</gene>
<accession>A0A6L6XRI1</accession>
<feature type="transmembrane region" description="Helical" evidence="5">
    <location>
        <begin position="390"/>
        <end position="410"/>
    </location>
</feature>
<feature type="transmembrane region" description="Helical" evidence="5">
    <location>
        <begin position="225"/>
        <end position="243"/>
    </location>
</feature>
<name>A0A6L6XRI1_9ACTN</name>
<evidence type="ECO:0000313" key="6">
    <source>
        <dbReference type="EMBL" id="MVQ49608.1"/>
    </source>
</evidence>
<dbReference type="RefSeq" id="WP_181645175.1">
    <property type="nucleotide sequence ID" value="NZ_WSEK01000004.1"/>
</dbReference>
<feature type="transmembrane region" description="Helical" evidence="5">
    <location>
        <begin position="264"/>
        <end position="285"/>
    </location>
</feature>
<feature type="transmembrane region" description="Helical" evidence="5">
    <location>
        <begin position="362"/>
        <end position="384"/>
    </location>
</feature>
<evidence type="ECO:0000256" key="1">
    <source>
        <dbReference type="ARBA" id="ARBA00004141"/>
    </source>
</evidence>
<feature type="transmembrane region" description="Helical" evidence="5">
    <location>
        <begin position="317"/>
        <end position="342"/>
    </location>
</feature>
<feature type="transmembrane region" description="Helical" evidence="5">
    <location>
        <begin position="36"/>
        <end position="53"/>
    </location>
</feature>
<feature type="transmembrane region" description="Helical" evidence="5">
    <location>
        <begin position="422"/>
        <end position="440"/>
    </location>
</feature>
<sequence>MPPTLTAQLTRRKPLRLQAGPHGGPDLSRSLSTFQLMMFGVGATVGTGIFFVLQEAVPDAGPAVIVSFLIAGLGAGLSALCYAEIASAIPVSGSTYSYAYHAFGELVAMGIAACVLLEYGVSSGAVAVGWSGYLNELLENVLGWHLPDALSYSPIPYEDNVTGIVNLPAVLLVMMCTILLVRGASESARVNTVMVIIKLSVLLMFVAIALTAWDSDNFAGFWDAGPHGISAAAATIFFSFIGLDAVSTAGEEVRDPQRALPRAIMGALAVVVTVYVLVAVAGIAAQPPEKFSDPDQQSAGLSVILEDITGSTVAPTILAAGAVISIFSVTLVTLYGQTRILFAMGRDGMLPDRFSSVNPRTLTPTFNTIVCGTVVALIGGFVPADYLWDTVSIGTLVAFIVVAAGVLALRRTQPDLPRPFRVPLHPVVPVLTIAVCLYILSGIALVTWVIFGCWLALVLGFYMLWGRRHAVLGKEAAR</sequence>
<dbReference type="PIRSF" id="PIRSF006060">
    <property type="entry name" value="AA_transporter"/>
    <property type="match status" value="1"/>
</dbReference>
<dbReference type="PANTHER" id="PTHR43243">
    <property type="entry name" value="INNER MEMBRANE TRANSPORTER YGJI-RELATED"/>
    <property type="match status" value="1"/>
</dbReference>
<evidence type="ECO:0000256" key="2">
    <source>
        <dbReference type="ARBA" id="ARBA00022692"/>
    </source>
</evidence>